<feature type="transmembrane region" description="Helical" evidence="9">
    <location>
        <begin position="177"/>
        <end position="198"/>
    </location>
</feature>
<dbReference type="OrthoDB" id="9804874at2"/>
<evidence type="ECO:0000313" key="11">
    <source>
        <dbReference type="Proteomes" id="UP000321868"/>
    </source>
</evidence>
<dbReference type="Proteomes" id="UP000321868">
    <property type="component" value="Unassembled WGS sequence"/>
</dbReference>
<dbReference type="NCBIfam" id="TIGR00835">
    <property type="entry name" value="agcS"/>
    <property type="match status" value="1"/>
</dbReference>
<evidence type="ECO:0000313" key="10">
    <source>
        <dbReference type="EMBL" id="GEN97351.1"/>
    </source>
</evidence>
<dbReference type="PANTHER" id="PTHR30330">
    <property type="entry name" value="AGSS FAMILY TRANSPORTER, SODIUM-ALANINE"/>
    <property type="match status" value="1"/>
</dbReference>
<dbReference type="PRINTS" id="PR00175">
    <property type="entry name" value="NAALASMPORT"/>
</dbReference>
<keyword evidence="6 9" id="KW-0769">Symport</keyword>
<feature type="transmembrane region" description="Helical" evidence="9">
    <location>
        <begin position="345"/>
        <end position="368"/>
    </location>
</feature>
<keyword evidence="7 9" id="KW-1133">Transmembrane helix</keyword>
<dbReference type="AlphaFoldDB" id="A0A512ACC7"/>
<reference evidence="10 11" key="1">
    <citation type="submission" date="2019-07" db="EMBL/GenBank/DDBJ databases">
        <title>Whole genome shotgun sequence of Streptococcus oligofermentans NBRC 106105.</title>
        <authorList>
            <person name="Hosoyama A."/>
            <person name="Uohara A."/>
            <person name="Ohji S."/>
            <person name="Ichikawa N."/>
        </authorList>
    </citation>
    <scope>NUCLEOTIDE SEQUENCE [LARGE SCALE GENOMIC DNA]</scope>
    <source>
        <strain evidence="10 11">NBRC 106105</strain>
    </source>
</reference>
<sequence>MLKLLNQIDSLVWGPPLLILLVGTGIYLTLRLRLLQISRLSRAFRLIFVSGEDHHGDVSSFAALCTALAATVGTGNIIGVATAIKVGGPGALFWMWLAAFFGMATKYAEGLLAIKYRSKDAHGAVAGGPMHYILLGMGEKWRPLAIFFAVAGVLVALLGIGTFTQVNSITEAMHNTIQLPSAMTAFILAILVALVIFSGIQSIARVSTKVVPFMAAIYILGTITILLLNFDRLGATLQLVFTSAFSQTAAVGGFAGASMRMAIQNGVARGVFSNESGLGSAPIAAAAAKTKEPVEQGLISMTGTFIDTLIICSLTGLTILVTGVWNSDLNGVRLTQAAFSTVFSSFGPVLLTIFLVLFAFTTILGWNYYGERCFEFLFGVKYIRLYRIIFVAMVLLGGFIELEAVWVIADIVNALMALPNLIALLVLSPVIIAETKKYFDKKG</sequence>
<feature type="transmembrane region" description="Helical" evidence="9">
    <location>
        <begin position="236"/>
        <end position="257"/>
    </location>
</feature>
<gene>
    <name evidence="10" type="primary">dagA</name>
    <name evidence="10" type="ORF">SOL01_12250</name>
</gene>
<dbReference type="Pfam" id="PF01235">
    <property type="entry name" value="Na_Ala_symp"/>
    <property type="match status" value="1"/>
</dbReference>
<dbReference type="PANTHER" id="PTHR30330:SF3">
    <property type="entry name" value="TRANSCRIPTIONAL REGULATOR, LRP FAMILY"/>
    <property type="match status" value="1"/>
</dbReference>
<dbReference type="RefSeq" id="WP_015605760.1">
    <property type="nucleotide sequence ID" value="NZ_BJYQ01000076.1"/>
</dbReference>
<feature type="transmembrane region" description="Helical" evidence="9">
    <location>
        <begin position="414"/>
        <end position="433"/>
    </location>
</feature>
<feature type="transmembrane region" description="Helical" evidence="9">
    <location>
        <begin position="305"/>
        <end position="325"/>
    </location>
</feature>
<comment type="caution">
    <text evidence="10">The sequence shown here is derived from an EMBL/GenBank/DDBJ whole genome shotgun (WGS) entry which is preliminary data.</text>
</comment>
<accession>A0A512ACC7</accession>
<feature type="transmembrane region" description="Helical" evidence="9">
    <location>
        <begin position="90"/>
        <end position="108"/>
    </location>
</feature>
<keyword evidence="5 9" id="KW-0812">Transmembrane</keyword>
<dbReference type="PROSITE" id="PS00873">
    <property type="entry name" value="NA_ALANINE_SYMP"/>
    <property type="match status" value="1"/>
</dbReference>
<dbReference type="FunFam" id="1.20.1740.10:FF:000004">
    <property type="entry name" value="Sodium:alanine symporter family protein"/>
    <property type="match status" value="1"/>
</dbReference>
<organism evidence="10 11">
    <name type="scientific">Streptococcus cristatus</name>
    <dbReference type="NCBI Taxonomy" id="45634"/>
    <lineage>
        <taxon>Bacteria</taxon>
        <taxon>Bacillati</taxon>
        <taxon>Bacillota</taxon>
        <taxon>Bacilli</taxon>
        <taxon>Lactobacillales</taxon>
        <taxon>Streptococcaceae</taxon>
        <taxon>Streptococcus</taxon>
    </lineage>
</organism>
<evidence type="ECO:0000256" key="7">
    <source>
        <dbReference type="ARBA" id="ARBA00022989"/>
    </source>
</evidence>
<protein>
    <submittedName>
        <fullName evidence="10">Sodium:alanine symporter</fullName>
    </submittedName>
</protein>
<comment type="similarity">
    <text evidence="2 9">Belongs to the alanine or glycine:cation symporter (AGCS) (TC 2.A.25) family.</text>
</comment>
<dbReference type="EMBL" id="BJYQ01000076">
    <property type="protein sequence ID" value="GEN97351.1"/>
    <property type="molecule type" value="Genomic_DNA"/>
</dbReference>
<evidence type="ECO:0000256" key="6">
    <source>
        <dbReference type="ARBA" id="ARBA00022847"/>
    </source>
</evidence>
<evidence type="ECO:0000256" key="5">
    <source>
        <dbReference type="ARBA" id="ARBA00022692"/>
    </source>
</evidence>
<dbReference type="GO" id="GO:0005886">
    <property type="term" value="C:plasma membrane"/>
    <property type="evidence" value="ECO:0007669"/>
    <property type="project" value="UniProtKB-SubCell"/>
</dbReference>
<evidence type="ECO:0000256" key="3">
    <source>
        <dbReference type="ARBA" id="ARBA00022448"/>
    </source>
</evidence>
<evidence type="ECO:0000256" key="2">
    <source>
        <dbReference type="ARBA" id="ARBA00009261"/>
    </source>
</evidence>
<feature type="transmembrane region" description="Helical" evidence="9">
    <location>
        <begin position="388"/>
        <end position="408"/>
    </location>
</feature>
<dbReference type="InterPro" id="IPR001463">
    <property type="entry name" value="Na/Ala_symport"/>
</dbReference>
<evidence type="ECO:0000256" key="4">
    <source>
        <dbReference type="ARBA" id="ARBA00022475"/>
    </source>
</evidence>
<proteinExistence type="inferred from homology"/>
<name>A0A512ACC7_STRCR</name>
<evidence type="ECO:0000256" key="1">
    <source>
        <dbReference type="ARBA" id="ARBA00004651"/>
    </source>
</evidence>
<evidence type="ECO:0000256" key="8">
    <source>
        <dbReference type="ARBA" id="ARBA00023136"/>
    </source>
</evidence>
<keyword evidence="3 9" id="KW-0813">Transport</keyword>
<feature type="transmembrane region" description="Helical" evidence="9">
    <location>
        <begin position="210"/>
        <end position="230"/>
    </location>
</feature>
<keyword evidence="8 9" id="KW-0472">Membrane</keyword>
<feature type="transmembrane region" description="Helical" evidence="9">
    <location>
        <begin position="144"/>
        <end position="165"/>
    </location>
</feature>
<dbReference type="Gene3D" id="1.20.1740.10">
    <property type="entry name" value="Amino acid/polyamine transporter I"/>
    <property type="match status" value="1"/>
</dbReference>
<keyword evidence="4 9" id="KW-1003">Cell membrane</keyword>
<dbReference type="GO" id="GO:0005283">
    <property type="term" value="F:amino acid:sodium symporter activity"/>
    <property type="evidence" value="ECO:0007669"/>
    <property type="project" value="InterPro"/>
</dbReference>
<evidence type="ECO:0000256" key="9">
    <source>
        <dbReference type="RuleBase" id="RU363064"/>
    </source>
</evidence>
<comment type="subcellular location">
    <subcellularLocation>
        <location evidence="1 9">Cell membrane</location>
        <topology evidence="1 9">Multi-pass membrane protein</topology>
    </subcellularLocation>
</comment>
<feature type="transmembrane region" description="Helical" evidence="9">
    <location>
        <begin position="12"/>
        <end position="30"/>
    </location>
</feature>
<feature type="transmembrane region" description="Helical" evidence="9">
    <location>
        <begin position="61"/>
        <end position="84"/>
    </location>
</feature>